<dbReference type="PANTHER" id="PTHR24322:SF736">
    <property type="entry name" value="RETINOL DEHYDROGENASE 10"/>
    <property type="match status" value="1"/>
</dbReference>
<evidence type="ECO:0000256" key="2">
    <source>
        <dbReference type="ARBA" id="ARBA00023002"/>
    </source>
</evidence>
<comment type="similarity">
    <text evidence="1">Belongs to the short-chain dehydrogenases/reductases (SDR) family.</text>
</comment>
<dbReference type="PANTHER" id="PTHR24322">
    <property type="entry name" value="PKSB"/>
    <property type="match status" value="1"/>
</dbReference>
<reference evidence="4" key="1">
    <citation type="submission" date="2018-04" db="EMBL/GenBank/DDBJ databases">
        <authorList>
            <person name="Go L.Y."/>
            <person name="Mitchell J.A."/>
        </authorList>
    </citation>
    <scope>NUCLEOTIDE SEQUENCE</scope>
    <source>
        <tissue evidence="4">Whole organism</tissue>
    </source>
</reference>
<name>A0A336K307_CULSO</name>
<dbReference type="EMBL" id="UFQT01000011">
    <property type="protein sequence ID" value="SSX17539.1"/>
    <property type="molecule type" value="Genomic_DNA"/>
</dbReference>
<dbReference type="PRINTS" id="PR00081">
    <property type="entry name" value="GDHRDH"/>
</dbReference>
<dbReference type="EMBL" id="UFQS01000011">
    <property type="protein sequence ID" value="SSW97153.1"/>
    <property type="molecule type" value="Genomic_DNA"/>
</dbReference>
<evidence type="ECO:0000256" key="1">
    <source>
        <dbReference type="ARBA" id="ARBA00006484"/>
    </source>
</evidence>
<reference evidence="5" key="2">
    <citation type="submission" date="2018-07" db="EMBL/GenBank/DDBJ databases">
        <authorList>
            <person name="Quirk P.G."/>
            <person name="Krulwich T.A."/>
        </authorList>
    </citation>
    <scope>NUCLEOTIDE SEQUENCE</scope>
</reference>
<dbReference type="VEuPathDB" id="VectorBase:CSON001308"/>
<accession>A0A336K307</accession>
<dbReference type="GO" id="GO:0005811">
    <property type="term" value="C:lipid droplet"/>
    <property type="evidence" value="ECO:0007669"/>
    <property type="project" value="TreeGrafter"/>
</dbReference>
<keyword evidence="3" id="KW-0812">Transmembrane</keyword>
<keyword evidence="3" id="KW-0472">Membrane</keyword>
<evidence type="ECO:0000313" key="5">
    <source>
        <dbReference type="EMBL" id="SSX17539.1"/>
    </source>
</evidence>
<protein>
    <submittedName>
        <fullName evidence="4">CSON001308 protein</fullName>
    </submittedName>
</protein>
<dbReference type="Pfam" id="PF00106">
    <property type="entry name" value="adh_short"/>
    <property type="match status" value="1"/>
</dbReference>
<dbReference type="OMA" id="VHIYPFI"/>
<evidence type="ECO:0000313" key="4">
    <source>
        <dbReference type="EMBL" id="SSW97153.1"/>
    </source>
</evidence>
<dbReference type="Gene3D" id="3.40.50.720">
    <property type="entry name" value="NAD(P)-binding Rossmann-like Domain"/>
    <property type="match status" value="1"/>
</dbReference>
<gene>
    <name evidence="4" type="primary">CSON001308</name>
</gene>
<feature type="transmembrane region" description="Helical" evidence="3">
    <location>
        <begin position="30"/>
        <end position="55"/>
    </location>
</feature>
<keyword evidence="3" id="KW-1133">Transmembrane helix</keyword>
<sequence>MVQGERTENNQGWLKVLGNTRPISIFLKSYAIFILCCDIVYFLTYLVASIFKAIICFISPPKLKSLNGEVAVIVGASRGVGRELAIQLAELGVVPVCLDINHVDNQLLVKFIRDKGYEAFGYTCDVTSKEQVEQVIDSIDKDVGDISMYFHCCGVPSPRSLVTEPPPIQVTMDVSLVSHFYLLDQILPKMKKIDYGHIVLLTSVAGLSCIRNQLPLAVAQFAVQGLFESLVEDLRMSKCQDTIQVSLIHIYPFIVSENLENDIRLRIPSYFGTLRAEKAAHHILQGVRRNQMEMSIPKYYLYLGNFLRMFPKKATFLLREMLDTGVDFG</sequence>
<dbReference type="GO" id="GO:0016616">
    <property type="term" value="F:oxidoreductase activity, acting on the CH-OH group of donors, NAD or NADP as acceptor"/>
    <property type="evidence" value="ECO:0007669"/>
    <property type="project" value="TreeGrafter"/>
</dbReference>
<dbReference type="AlphaFoldDB" id="A0A336K307"/>
<dbReference type="SUPFAM" id="SSF51735">
    <property type="entry name" value="NAD(P)-binding Rossmann-fold domains"/>
    <property type="match status" value="1"/>
</dbReference>
<proteinExistence type="inferred from homology"/>
<organism evidence="4">
    <name type="scientific">Culicoides sonorensis</name>
    <name type="common">Biting midge</name>
    <dbReference type="NCBI Taxonomy" id="179676"/>
    <lineage>
        <taxon>Eukaryota</taxon>
        <taxon>Metazoa</taxon>
        <taxon>Ecdysozoa</taxon>
        <taxon>Arthropoda</taxon>
        <taxon>Hexapoda</taxon>
        <taxon>Insecta</taxon>
        <taxon>Pterygota</taxon>
        <taxon>Neoptera</taxon>
        <taxon>Endopterygota</taxon>
        <taxon>Diptera</taxon>
        <taxon>Nematocera</taxon>
        <taxon>Chironomoidea</taxon>
        <taxon>Ceratopogonidae</taxon>
        <taxon>Ceratopogoninae</taxon>
        <taxon>Culicoides</taxon>
        <taxon>Monoculicoides</taxon>
    </lineage>
</organism>
<evidence type="ECO:0000256" key="3">
    <source>
        <dbReference type="SAM" id="Phobius"/>
    </source>
</evidence>
<dbReference type="InterPro" id="IPR002347">
    <property type="entry name" value="SDR_fam"/>
</dbReference>
<dbReference type="InterPro" id="IPR036291">
    <property type="entry name" value="NAD(P)-bd_dom_sf"/>
</dbReference>
<keyword evidence="2" id="KW-0560">Oxidoreductase</keyword>